<evidence type="ECO:0000256" key="1">
    <source>
        <dbReference type="SAM" id="MobiDB-lite"/>
    </source>
</evidence>
<reference evidence="2" key="1">
    <citation type="submission" date="2021-04" db="EMBL/GenBank/DDBJ databases">
        <title>Genomic sequence of Actinosynnema pretiosum subsp. pretiosum ATCC 31280 (C-14919).</title>
        <authorList>
            <person name="Bai L."/>
            <person name="Wang X."/>
            <person name="Xiao Y."/>
        </authorList>
    </citation>
    <scope>NUCLEOTIDE SEQUENCE</scope>
    <source>
        <strain evidence="2">ATCC 31280</strain>
    </source>
</reference>
<accession>A0AA45LBE1</accession>
<feature type="compositionally biased region" description="Basic residues" evidence="1">
    <location>
        <begin position="68"/>
        <end position="78"/>
    </location>
</feature>
<feature type="region of interest" description="Disordered" evidence="1">
    <location>
        <begin position="34"/>
        <end position="78"/>
    </location>
</feature>
<name>A0AA45LBE1_9PSEU</name>
<evidence type="ECO:0000313" key="3">
    <source>
        <dbReference type="Proteomes" id="UP000677152"/>
    </source>
</evidence>
<dbReference type="Proteomes" id="UP000677152">
    <property type="component" value="Chromosome"/>
</dbReference>
<dbReference type="EMBL" id="CP073249">
    <property type="protein sequence ID" value="QUF07179.1"/>
    <property type="molecule type" value="Genomic_DNA"/>
</dbReference>
<sequence>MAVGGRRAPSALVALALVASTGVLVARSGRRPAVAHPMGAGVPADYRYDPAPPFRGTPAEDCSPRPAGRTRARRSSWA</sequence>
<dbReference type="AlphaFoldDB" id="A0AA45LBE1"/>
<evidence type="ECO:0000313" key="2">
    <source>
        <dbReference type="EMBL" id="QUF07179.1"/>
    </source>
</evidence>
<proteinExistence type="predicted"/>
<organism evidence="2 3">
    <name type="scientific">Actinosynnema pretiosum subsp. pretiosum</name>
    <dbReference type="NCBI Taxonomy" id="103721"/>
    <lineage>
        <taxon>Bacteria</taxon>
        <taxon>Bacillati</taxon>
        <taxon>Actinomycetota</taxon>
        <taxon>Actinomycetes</taxon>
        <taxon>Pseudonocardiales</taxon>
        <taxon>Pseudonocardiaceae</taxon>
        <taxon>Actinosynnema</taxon>
    </lineage>
</organism>
<protein>
    <submittedName>
        <fullName evidence="2">Uncharacterized protein</fullName>
    </submittedName>
</protein>
<gene>
    <name evidence="2" type="ORF">KCV87_14735</name>
</gene>